<name>A0A9K3EJE7_HELAN</name>
<evidence type="ECO:0000313" key="1">
    <source>
        <dbReference type="EMBL" id="KAF5774592.1"/>
    </source>
</evidence>
<protein>
    <submittedName>
        <fullName evidence="1">Uncharacterized protein</fullName>
    </submittedName>
</protein>
<reference evidence="1" key="2">
    <citation type="submission" date="2020-06" db="EMBL/GenBank/DDBJ databases">
        <title>Helianthus annuus Genome sequencing and assembly Release 2.</title>
        <authorList>
            <person name="Gouzy J."/>
            <person name="Langlade N."/>
            <person name="Munos S."/>
        </authorList>
    </citation>
    <scope>NUCLEOTIDE SEQUENCE</scope>
    <source>
        <tissue evidence="1">Leaves</tissue>
    </source>
</reference>
<dbReference type="Gramene" id="mRNA:HanXRQr2_Chr13g0602461">
    <property type="protein sequence ID" value="CDS:HanXRQr2_Chr13g0602461.1"/>
    <property type="gene ID" value="HanXRQr2_Chr13g0602461"/>
</dbReference>
<dbReference type="EMBL" id="MNCJ02000328">
    <property type="protein sequence ID" value="KAF5774592.1"/>
    <property type="molecule type" value="Genomic_DNA"/>
</dbReference>
<keyword evidence="2" id="KW-1185">Reference proteome</keyword>
<proteinExistence type="predicted"/>
<accession>A0A9K3EJE7</accession>
<reference evidence="1" key="1">
    <citation type="journal article" date="2017" name="Nature">
        <title>The sunflower genome provides insights into oil metabolism, flowering and Asterid evolution.</title>
        <authorList>
            <person name="Badouin H."/>
            <person name="Gouzy J."/>
            <person name="Grassa C.J."/>
            <person name="Murat F."/>
            <person name="Staton S.E."/>
            <person name="Cottret L."/>
            <person name="Lelandais-Briere C."/>
            <person name="Owens G.L."/>
            <person name="Carrere S."/>
            <person name="Mayjonade B."/>
            <person name="Legrand L."/>
            <person name="Gill N."/>
            <person name="Kane N.C."/>
            <person name="Bowers J.E."/>
            <person name="Hubner S."/>
            <person name="Bellec A."/>
            <person name="Berard A."/>
            <person name="Berges H."/>
            <person name="Blanchet N."/>
            <person name="Boniface M.C."/>
            <person name="Brunel D."/>
            <person name="Catrice O."/>
            <person name="Chaidir N."/>
            <person name="Claudel C."/>
            <person name="Donnadieu C."/>
            <person name="Faraut T."/>
            <person name="Fievet G."/>
            <person name="Helmstetter N."/>
            <person name="King M."/>
            <person name="Knapp S.J."/>
            <person name="Lai Z."/>
            <person name="Le Paslier M.C."/>
            <person name="Lippi Y."/>
            <person name="Lorenzon L."/>
            <person name="Mandel J.R."/>
            <person name="Marage G."/>
            <person name="Marchand G."/>
            <person name="Marquand E."/>
            <person name="Bret-Mestries E."/>
            <person name="Morien E."/>
            <person name="Nambeesan S."/>
            <person name="Nguyen T."/>
            <person name="Pegot-Espagnet P."/>
            <person name="Pouilly N."/>
            <person name="Raftis F."/>
            <person name="Sallet E."/>
            <person name="Schiex T."/>
            <person name="Thomas J."/>
            <person name="Vandecasteele C."/>
            <person name="Vares D."/>
            <person name="Vear F."/>
            <person name="Vautrin S."/>
            <person name="Crespi M."/>
            <person name="Mangin B."/>
            <person name="Burke J.M."/>
            <person name="Salse J."/>
            <person name="Munos S."/>
            <person name="Vincourt P."/>
            <person name="Rieseberg L.H."/>
            <person name="Langlade N.B."/>
        </authorList>
    </citation>
    <scope>NUCLEOTIDE SEQUENCE</scope>
    <source>
        <tissue evidence="1">Leaves</tissue>
    </source>
</reference>
<sequence>MKHRSTTTSVYPPLNTMAPQVLFVKPLPQQSCHYQYLPQRPVVLQVAPTKEAAMVSCKPRRPVVFGY</sequence>
<evidence type="ECO:0000313" key="2">
    <source>
        <dbReference type="Proteomes" id="UP000215914"/>
    </source>
</evidence>
<organism evidence="1 2">
    <name type="scientific">Helianthus annuus</name>
    <name type="common">Common sunflower</name>
    <dbReference type="NCBI Taxonomy" id="4232"/>
    <lineage>
        <taxon>Eukaryota</taxon>
        <taxon>Viridiplantae</taxon>
        <taxon>Streptophyta</taxon>
        <taxon>Embryophyta</taxon>
        <taxon>Tracheophyta</taxon>
        <taxon>Spermatophyta</taxon>
        <taxon>Magnoliopsida</taxon>
        <taxon>eudicotyledons</taxon>
        <taxon>Gunneridae</taxon>
        <taxon>Pentapetalae</taxon>
        <taxon>asterids</taxon>
        <taxon>campanulids</taxon>
        <taxon>Asterales</taxon>
        <taxon>Asteraceae</taxon>
        <taxon>Asteroideae</taxon>
        <taxon>Heliantheae alliance</taxon>
        <taxon>Heliantheae</taxon>
        <taxon>Helianthus</taxon>
    </lineage>
</organism>
<dbReference type="AlphaFoldDB" id="A0A9K3EJE7"/>
<gene>
    <name evidence="1" type="ORF">HanXRQr2_Chr13g0602461</name>
</gene>
<dbReference type="Proteomes" id="UP000215914">
    <property type="component" value="Unassembled WGS sequence"/>
</dbReference>
<comment type="caution">
    <text evidence="1">The sequence shown here is derived from an EMBL/GenBank/DDBJ whole genome shotgun (WGS) entry which is preliminary data.</text>
</comment>